<accession>H2XPK4</accession>
<dbReference type="OMA" id="NDHSACE"/>
<keyword evidence="3" id="KW-1185">Reference proteome</keyword>
<reference evidence="2" key="2">
    <citation type="journal article" date="2008" name="Genome Biol.">
        <title>Improved genome assembly and evidence-based global gene model set for the chordate Ciona intestinalis: new insight into intron and operon populations.</title>
        <authorList>
            <person name="Satou Y."/>
            <person name="Mineta K."/>
            <person name="Ogasawara M."/>
            <person name="Sasakura Y."/>
            <person name="Shoguchi E."/>
            <person name="Ueno K."/>
            <person name="Yamada L."/>
            <person name="Matsumoto J."/>
            <person name="Wasserscheid J."/>
            <person name="Dewar K."/>
            <person name="Wiley G.B."/>
            <person name="Macmil S.L."/>
            <person name="Roe B.A."/>
            <person name="Zeller R.W."/>
            <person name="Hastings K.E."/>
            <person name="Lemaire P."/>
            <person name="Lindquist E."/>
            <person name="Endo T."/>
            <person name="Hotta K."/>
            <person name="Inaba K."/>
        </authorList>
    </citation>
    <scope>NUCLEOTIDE SEQUENCE [LARGE SCALE GENOMIC DNA]</scope>
    <source>
        <strain evidence="2">wild type</strain>
    </source>
</reference>
<reference evidence="3" key="1">
    <citation type="journal article" date="2002" name="Science">
        <title>The draft genome of Ciona intestinalis: insights into chordate and vertebrate origins.</title>
        <authorList>
            <person name="Dehal P."/>
            <person name="Satou Y."/>
            <person name="Campbell R.K."/>
            <person name="Chapman J."/>
            <person name="Degnan B."/>
            <person name="De Tomaso A."/>
            <person name="Davidson B."/>
            <person name="Di Gregorio A."/>
            <person name="Gelpke M."/>
            <person name="Goodstein D.M."/>
            <person name="Harafuji N."/>
            <person name="Hastings K.E."/>
            <person name="Ho I."/>
            <person name="Hotta K."/>
            <person name="Huang W."/>
            <person name="Kawashima T."/>
            <person name="Lemaire P."/>
            <person name="Martinez D."/>
            <person name="Meinertzhagen I.A."/>
            <person name="Necula S."/>
            <person name="Nonaka M."/>
            <person name="Putnam N."/>
            <person name="Rash S."/>
            <person name="Saiga H."/>
            <person name="Satake M."/>
            <person name="Terry A."/>
            <person name="Yamada L."/>
            <person name="Wang H.G."/>
            <person name="Awazu S."/>
            <person name="Azumi K."/>
            <person name="Boore J."/>
            <person name="Branno M."/>
            <person name="Chin-Bow S."/>
            <person name="DeSantis R."/>
            <person name="Doyle S."/>
            <person name="Francino P."/>
            <person name="Keys D.N."/>
            <person name="Haga S."/>
            <person name="Hayashi H."/>
            <person name="Hino K."/>
            <person name="Imai K.S."/>
            <person name="Inaba K."/>
            <person name="Kano S."/>
            <person name="Kobayashi K."/>
            <person name="Kobayashi M."/>
            <person name="Lee B.I."/>
            <person name="Makabe K.W."/>
            <person name="Manohar C."/>
            <person name="Matassi G."/>
            <person name="Medina M."/>
            <person name="Mochizuki Y."/>
            <person name="Mount S."/>
            <person name="Morishita T."/>
            <person name="Miura S."/>
            <person name="Nakayama A."/>
            <person name="Nishizaka S."/>
            <person name="Nomoto H."/>
            <person name="Ohta F."/>
            <person name="Oishi K."/>
            <person name="Rigoutsos I."/>
            <person name="Sano M."/>
            <person name="Sasaki A."/>
            <person name="Sasakura Y."/>
            <person name="Shoguchi E."/>
            <person name="Shin-i T."/>
            <person name="Spagnuolo A."/>
            <person name="Stainier D."/>
            <person name="Suzuki M.M."/>
            <person name="Tassy O."/>
            <person name="Takatori N."/>
            <person name="Tokuoka M."/>
            <person name="Yagi K."/>
            <person name="Yoshizaki F."/>
            <person name="Wada S."/>
            <person name="Zhang C."/>
            <person name="Hyatt P.D."/>
            <person name="Larimer F."/>
            <person name="Detter C."/>
            <person name="Doggett N."/>
            <person name="Glavina T."/>
            <person name="Hawkins T."/>
            <person name="Richardson P."/>
            <person name="Lucas S."/>
            <person name="Kohara Y."/>
            <person name="Levine M."/>
            <person name="Satoh N."/>
            <person name="Rokhsar D.S."/>
        </authorList>
    </citation>
    <scope>NUCLEOTIDE SEQUENCE [LARGE SCALE GENOMIC DNA]</scope>
</reference>
<organism evidence="2 3">
    <name type="scientific">Ciona intestinalis</name>
    <name type="common">Transparent sea squirt</name>
    <name type="synonym">Ascidia intestinalis</name>
    <dbReference type="NCBI Taxonomy" id="7719"/>
    <lineage>
        <taxon>Eukaryota</taxon>
        <taxon>Metazoa</taxon>
        <taxon>Chordata</taxon>
        <taxon>Tunicata</taxon>
        <taxon>Ascidiacea</taxon>
        <taxon>Phlebobranchia</taxon>
        <taxon>Cionidae</taxon>
        <taxon>Ciona</taxon>
    </lineage>
</organism>
<feature type="coiled-coil region" evidence="1">
    <location>
        <begin position="362"/>
        <end position="452"/>
    </location>
</feature>
<feature type="coiled-coil region" evidence="1">
    <location>
        <begin position="134"/>
        <end position="333"/>
    </location>
</feature>
<protein>
    <submittedName>
        <fullName evidence="2">Uncharacterized protein</fullName>
    </submittedName>
</protein>
<dbReference type="InParanoid" id="H2XPK4"/>
<reference evidence="2" key="4">
    <citation type="submission" date="2025-09" db="UniProtKB">
        <authorList>
            <consortium name="Ensembl"/>
        </authorList>
    </citation>
    <scope>IDENTIFICATION</scope>
</reference>
<feature type="coiled-coil region" evidence="1">
    <location>
        <begin position="55"/>
        <end position="96"/>
    </location>
</feature>
<dbReference type="EMBL" id="EAAA01001692">
    <property type="status" value="NOT_ANNOTATED_CDS"/>
    <property type="molecule type" value="Genomic_DNA"/>
</dbReference>
<dbReference type="AlphaFoldDB" id="H2XPK4"/>
<evidence type="ECO:0000313" key="3">
    <source>
        <dbReference type="Proteomes" id="UP000008144"/>
    </source>
</evidence>
<sequence>ENREKVSEMEEAVRSLGDANTELMEKNDQFEKACSEKQMLIENMRAASCQHTENLAEVKSQLKTMSEEFEQKQEQCQQLEEELASAREIEEHSSNTAVTNVECAVCIKRNEPSLNKIQTLKTKIEEINLSKEVGVNNEELLKQREERIKELTEEKRVLEEKLVTAEEKVADVESEMERLVLQNLNQDGELENIQAQLEKVKNLTKVKVSECEMMKNVATLEEKIKEKDDEINERKMELDAAHEKMKILEKMDEGSDHHECHEKISNLQEEIDLLKLEQKRKINEVLALSEVSRTVSEEMDELRRVLDEKIQALDQLNDEKCKLEEELAKKTKDLESSASSLEEHKKSCSELEYEISSLRCCLNEDQSELMRLLEDRKNLSEVEKNFIALYQQFSKLSEEQQKMREENLQQIKDLEEDLASVKCELEEKITKCEMLTSRVQELTEQLDDQSTTGEAEILSLRSKMEEESSLSSAKIAQLSMQISELENI</sequence>
<keyword evidence="1" id="KW-0175">Coiled coil</keyword>
<dbReference type="Proteomes" id="UP000008144">
    <property type="component" value="Chromosome 3"/>
</dbReference>
<dbReference type="HOGENOM" id="CLU_564473_0_0_1"/>
<name>H2XPK4_CIOIN</name>
<evidence type="ECO:0000313" key="2">
    <source>
        <dbReference type="Ensembl" id="ENSCINP00000031588.1"/>
    </source>
</evidence>
<dbReference type="Ensembl" id="ENSCINT00000037348.1">
    <property type="protein sequence ID" value="ENSCINP00000031588.1"/>
    <property type="gene ID" value="ENSCING00000019759.1"/>
</dbReference>
<evidence type="ECO:0000256" key="1">
    <source>
        <dbReference type="SAM" id="Coils"/>
    </source>
</evidence>
<reference evidence="2" key="3">
    <citation type="submission" date="2025-08" db="UniProtKB">
        <authorList>
            <consortium name="Ensembl"/>
        </authorList>
    </citation>
    <scope>IDENTIFICATION</scope>
</reference>
<proteinExistence type="predicted"/>